<dbReference type="PROSITE" id="PS00028">
    <property type="entry name" value="ZINC_FINGER_C2H2_1"/>
    <property type="match status" value="1"/>
</dbReference>
<name>A0A183EFP7_9BILA</name>
<dbReference type="EMBL" id="UYRT01089154">
    <property type="protein sequence ID" value="VDN34589.1"/>
    <property type="molecule type" value="Genomic_DNA"/>
</dbReference>
<keyword evidence="5" id="KW-1185">Reference proteome</keyword>
<dbReference type="GO" id="GO:0008270">
    <property type="term" value="F:zinc ion binding"/>
    <property type="evidence" value="ECO:0007669"/>
    <property type="project" value="UniProtKB-KW"/>
</dbReference>
<keyword evidence="1" id="KW-0479">Metal-binding</keyword>
<reference evidence="6" key="1">
    <citation type="submission" date="2016-06" db="UniProtKB">
        <authorList>
            <consortium name="WormBaseParasite"/>
        </authorList>
    </citation>
    <scope>IDENTIFICATION</scope>
</reference>
<gene>
    <name evidence="4" type="ORF">GPUH_LOCUS19790</name>
</gene>
<dbReference type="InterPro" id="IPR044648">
    <property type="entry name" value="JJJ1_plant"/>
</dbReference>
<dbReference type="PANTHER" id="PTHR45495">
    <property type="entry name" value="DNAJ PROTEIN JJJ1 HOMOLOG"/>
    <property type="match status" value="1"/>
</dbReference>
<feature type="compositionally biased region" description="Polar residues" evidence="2">
    <location>
        <begin position="109"/>
        <end position="122"/>
    </location>
</feature>
<keyword evidence="1" id="KW-0862">Zinc</keyword>
<feature type="compositionally biased region" description="Basic and acidic residues" evidence="2">
    <location>
        <begin position="91"/>
        <end position="100"/>
    </location>
</feature>
<dbReference type="OrthoDB" id="552049at2759"/>
<sequence>MLNLAPATNRVNRTDDDAGLLLTADAHHSEDASKAECEMNGDRKKSKRQKRRELKREKENEEEEEEEEKFDSNGEYRDIVIEGAPASSSKNEMHAEKVENAEDGEEAGGSNTCLEIPTQQDDSPAPTKARRRKEKQPTTAANTAAEDRGPKVGTCDRCGEVFESRTKLFTHLKESGHATLKVPAAGAKLKPNKRKNK</sequence>
<feature type="domain" description="C2H2-type" evidence="3">
    <location>
        <begin position="153"/>
        <end position="182"/>
    </location>
</feature>
<evidence type="ECO:0000259" key="3">
    <source>
        <dbReference type="PROSITE" id="PS50157"/>
    </source>
</evidence>
<feature type="compositionally biased region" description="Acidic residues" evidence="2">
    <location>
        <begin position="60"/>
        <end position="69"/>
    </location>
</feature>
<feature type="compositionally biased region" description="Basic and acidic residues" evidence="2">
    <location>
        <begin position="25"/>
        <end position="43"/>
    </location>
</feature>
<organism evidence="6">
    <name type="scientific">Gongylonema pulchrum</name>
    <dbReference type="NCBI Taxonomy" id="637853"/>
    <lineage>
        <taxon>Eukaryota</taxon>
        <taxon>Metazoa</taxon>
        <taxon>Ecdysozoa</taxon>
        <taxon>Nematoda</taxon>
        <taxon>Chromadorea</taxon>
        <taxon>Rhabditida</taxon>
        <taxon>Spirurina</taxon>
        <taxon>Spiruromorpha</taxon>
        <taxon>Spiruroidea</taxon>
        <taxon>Gongylonematidae</taxon>
        <taxon>Gongylonema</taxon>
    </lineage>
</organism>
<dbReference type="AlphaFoldDB" id="A0A183EFP7"/>
<evidence type="ECO:0000313" key="6">
    <source>
        <dbReference type="WBParaSite" id="GPUH_0001981301-mRNA-1"/>
    </source>
</evidence>
<evidence type="ECO:0000256" key="2">
    <source>
        <dbReference type="SAM" id="MobiDB-lite"/>
    </source>
</evidence>
<evidence type="ECO:0000313" key="4">
    <source>
        <dbReference type="EMBL" id="VDN34589.1"/>
    </source>
</evidence>
<evidence type="ECO:0000256" key="1">
    <source>
        <dbReference type="PROSITE-ProRule" id="PRU00042"/>
    </source>
</evidence>
<dbReference type="WBParaSite" id="GPUH_0001981301-mRNA-1">
    <property type="protein sequence ID" value="GPUH_0001981301-mRNA-1"/>
    <property type="gene ID" value="GPUH_0001981301"/>
</dbReference>
<feature type="compositionally biased region" description="Basic residues" evidence="2">
    <location>
        <begin position="44"/>
        <end position="53"/>
    </location>
</feature>
<feature type="region of interest" description="Disordered" evidence="2">
    <location>
        <begin position="22"/>
        <end position="154"/>
    </location>
</feature>
<proteinExistence type="predicted"/>
<reference evidence="4 5" key="2">
    <citation type="submission" date="2018-11" db="EMBL/GenBank/DDBJ databases">
        <authorList>
            <consortium name="Pathogen Informatics"/>
        </authorList>
    </citation>
    <scope>NUCLEOTIDE SEQUENCE [LARGE SCALE GENOMIC DNA]</scope>
</reference>
<feature type="compositionally biased region" description="Basic and acidic residues" evidence="2">
    <location>
        <begin position="70"/>
        <end position="80"/>
    </location>
</feature>
<dbReference type="PROSITE" id="PS50157">
    <property type="entry name" value="ZINC_FINGER_C2H2_2"/>
    <property type="match status" value="1"/>
</dbReference>
<accession>A0A183EFP7</accession>
<protein>
    <submittedName>
        <fullName evidence="6">C2H2-type domain-containing protein</fullName>
    </submittedName>
</protein>
<dbReference type="PANTHER" id="PTHR45495:SF1">
    <property type="entry name" value="DNAJ PROTEIN JJJ1 HOMOLOG"/>
    <property type="match status" value="1"/>
</dbReference>
<evidence type="ECO:0000313" key="5">
    <source>
        <dbReference type="Proteomes" id="UP000271098"/>
    </source>
</evidence>
<keyword evidence="1" id="KW-0863">Zinc-finger</keyword>
<dbReference type="InterPro" id="IPR013087">
    <property type="entry name" value="Znf_C2H2_type"/>
</dbReference>
<dbReference type="Proteomes" id="UP000271098">
    <property type="component" value="Unassembled WGS sequence"/>
</dbReference>